<dbReference type="PANTHER" id="PTHR32227">
    <property type="entry name" value="GLUCAN ENDO-1,3-BETA-GLUCOSIDASE BG1-RELATED-RELATED"/>
    <property type="match status" value="1"/>
</dbReference>
<comment type="similarity">
    <text evidence="2 7">Belongs to the glycosyl hydrolase 17 family.</text>
</comment>
<dbReference type="InterPro" id="IPR044965">
    <property type="entry name" value="Glyco_hydro_17_plant"/>
</dbReference>
<dbReference type="GO" id="GO:0042973">
    <property type="term" value="F:glucan endo-1,3-beta-D-glucosidase activity"/>
    <property type="evidence" value="ECO:0007669"/>
    <property type="project" value="UniProtKB-EC"/>
</dbReference>
<gene>
    <name evidence="8" type="ORF">E3N88_09299</name>
</gene>
<evidence type="ECO:0000313" key="9">
    <source>
        <dbReference type="Proteomes" id="UP000326396"/>
    </source>
</evidence>
<evidence type="ECO:0000256" key="1">
    <source>
        <dbReference type="ARBA" id="ARBA00000382"/>
    </source>
</evidence>
<dbReference type="FunFam" id="3.20.20.80:FF:000005">
    <property type="entry name" value="Glucan endo-1,3-beta-glucosidase 14"/>
    <property type="match status" value="1"/>
</dbReference>
<protein>
    <recommendedName>
        <fullName evidence="3">glucan endo-1,3-beta-D-glucosidase</fullName>
        <ecNumber evidence="3">3.2.1.39</ecNumber>
    </recommendedName>
</protein>
<comment type="caution">
    <text evidence="8">The sequence shown here is derived from an EMBL/GenBank/DDBJ whole genome shotgun (WGS) entry which is preliminary data.</text>
</comment>
<comment type="catalytic activity">
    <reaction evidence="1">
        <text>Hydrolysis of (1-&gt;3)-beta-D-glucosidic linkages in (1-&gt;3)-beta-D-glucans.</text>
        <dbReference type="EC" id="3.2.1.39"/>
    </reaction>
</comment>
<keyword evidence="6" id="KW-0326">Glycosidase</keyword>
<reference evidence="8 9" key="1">
    <citation type="submission" date="2019-05" db="EMBL/GenBank/DDBJ databases">
        <title>Mikania micrantha, genome provides insights into the molecular mechanism of rapid growth.</title>
        <authorList>
            <person name="Liu B."/>
        </authorList>
    </citation>
    <scope>NUCLEOTIDE SEQUENCE [LARGE SCALE GENOMIC DNA]</scope>
    <source>
        <strain evidence="8">NLD-2019</strain>
        <tissue evidence="8">Leaf</tissue>
    </source>
</reference>
<proteinExistence type="inferred from homology"/>
<dbReference type="SUPFAM" id="SSF51445">
    <property type="entry name" value="(Trans)glycosidases"/>
    <property type="match status" value="1"/>
</dbReference>
<dbReference type="Pfam" id="PF00332">
    <property type="entry name" value="Glyco_hydro_17"/>
    <property type="match status" value="1"/>
</dbReference>
<dbReference type="OrthoDB" id="666604at2759"/>
<evidence type="ECO:0000256" key="3">
    <source>
        <dbReference type="ARBA" id="ARBA00012780"/>
    </source>
</evidence>
<accession>A0A5N6PKX8</accession>
<organism evidence="8 9">
    <name type="scientific">Mikania micrantha</name>
    <name type="common">bitter vine</name>
    <dbReference type="NCBI Taxonomy" id="192012"/>
    <lineage>
        <taxon>Eukaryota</taxon>
        <taxon>Viridiplantae</taxon>
        <taxon>Streptophyta</taxon>
        <taxon>Embryophyta</taxon>
        <taxon>Tracheophyta</taxon>
        <taxon>Spermatophyta</taxon>
        <taxon>Magnoliopsida</taxon>
        <taxon>eudicotyledons</taxon>
        <taxon>Gunneridae</taxon>
        <taxon>Pentapetalae</taxon>
        <taxon>asterids</taxon>
        <taxon>campanulids</taxon>
        <taxon>Asterales</taxon>
        <taxon>Asteraceae</taxon>
        <taxon>Asteroideae</taxon>
        <taxon>Heliantheae alliance</taxon>
        <taxon>Eupatorieae</taxon>
        <taxon>Mikania</taxon>
    </lineage>
</organism>
<sequence>MKYFSTTTASIQPAPPPLLLNRLLPHLRGSPQSRPPPSDWYAKVRSAWCDCGNVFDYGSEEKIDELKCRRLETGEVDVRRESRDCRGRWTRVRRRQEAIEAEEGYVKPQTKVKPNLRWVHSFMPLRVGGSWYVTAKAFTGTYGINYGRIANNIPSPNEVVRLLKAAKIKNVRIYDADHSVLDAFNGSGLDLVIGLPNEFVKDMSSNADHALNWVKENVQAYVPNTQIVGIAVGNEVLGGSDLDLQSALYGAIKNIYNATQKLQLDRVVQITTAHSQAVFNNSYPPSSCVFREDVSQNMKRLLDLFTQMRSPFCLNAYPFLAYMGSSDQIDINYALFNPTDGIYDEKSNLHYDNMLDAIIDAAYAALEDAGFNKMEVIVTETGWASHGDPNEGAATPENARTYNYNLRKRLSKRKGTPRRPKSLLKAYIFALFNENLKPGPTSERNFGLFKPDGTIAYDIGFPALKSSSSVSSHLSIKREPWWWNDVQNKVKAKQGRFREFVRCMESEVRAQMKIRYKEVKRDTKKTVLEAKSKAYKEMHKRIETKEGDNDMFKITKARKRKRQDPRVVKFIKKMEGTPLKNKHLATTAIVRASPKEMQRALTRMGRRKVIGPDNIPIEAHIPWGMLFSDDIVLVAKKKEELNARSTEWRAALAHRSLRISRAKTEHLYCNFSGINEEEDDQVTIGGQ</sequence>
<evidence type="ECO:0000256" key="7">
    <source>
        <dbReference type="RuleBase" id="RU004335"/>
    </source>
</evidence>
<evidence type="ECO:0000313" key="8">
    <source>
        <dbReference type="EMBL" id="KAD6454593.1"/>
    </source>
</evidence>
<dbReference type="Gene3D" id="3.20.20.80">
    <property type="entry name" value="Glycosidases"/>
    <property type="match status" value="1"/>
</dbReference>
<keyword evidence="4" id="KW-0732">Signal</keyword>
<dbReference type="EMBL" id="SZYD01000004">
    <property type="protein sequence ID" value="KAD6454593.1"/>
    <property type="molecule type" value="Genomic_DNA"/>
</dbReference>
<evidence type="ECO:0000256" key="2">
    <source>
        <dbReference type="ARBA" id="ARBA00008773"/>
    </source>
</evidence>
<evidence type="ECO:0000256" key="4">
    <source>
        <dbReference type="ARBA" id="ARBA00022729"/>
    </source>
</evidence>
<dbReference type="GO" id="GO:0005975">
    <property type="term" value="P:carbohydrate metabolic process"/>
    <property type="evidence" value="ECO:0007669"/>
    <property type="project" value="InterPro"/>
</dbReference>
<dbReference type="InterPro" id="IPR017853">
    <property type="entry name" value="GH"/>
</dbReference>
<keyword evidence="5" id="KW-0378">Hydrolase</keyword>
<evidence type="ECO:0000256" key="6">
    <source>
        <dbReference type="ARBA" id="ARBA00023295"/>
    </source>
</evidence>
<evidence type="ECO:0000256" key="5">
    <source>
        <dbReference type="ARBA" id="ARBA00022801"/>
    </source>
</evidence>
<dbReference type="EC" id="3.2.1.39" evidence="3"/>
<dbReference type="AlphaFoldDB" id="A0A5N6PKX8"/>
<dbReference type="Proteomes" id="UP000326396">
    <property type="component" value="Linkage Group LG12"/>
</dbReference>
<name>A0A5N6PKX8_9ASTR</name>
<dbReference type="InterPro" id="IPR000490">
    <property type="entry name" value="Glyco_hydro_17"/>
</dbReference>
<keyword evidence="9" id="KW-1185">Reference proteome</keyword>